<dbReference type="Pfam" id="PF12704">
    <property type="entry name" value="MacB_PCD"/>
    <property type="match status" value="2"/>
</dbReference>
<feature type="transmembrane region" description="Helical" evidence="6">
    <location>
        <begin position="383"/>
        <end position="408"/>
    </location>
</feature>
<keyword evidence="5 6" id="KW-0472">Membrane</keyword>
<keyword evidence="9" id="KW-0547">Nucleotide-binding</keyword>
<dbReference type="RefSeq" id="WP_115000545.1">
    <property type="nucleotide sequence ID" value="NZ_UFXS01000001.1"/>
</dbReference>
<feature type="transmembrane region" description="Helical" evidence="6">
    <location>
        <begin position="688"/>
        <end position="709"/>
    </location>
</feature>
<evidence type="ECO:0000256" key="1">
    <source>
        <dbReference type="ARBA" id="ARBA00004651"/>
    </source>
</evidence>
<feature type="transmembrane region" description="Helical" evidence="6">
    <location>
        <begin position="292"/>
        <end position="313"/>
    </location>
</feature>
<keyword evidence="3 6" id="KW-0812">Transmembrane</keyword>
<dbReference type="AlphaFoldDB" id="A0A376GFU8"/>
<evidence type="ECO:0000256" key="3">
    <source>
        <dbReference type="ARBA" id="ARBA00022692"/>
    </source>
</evidence>
<dbReference type="GO" id="GO:0022857">
    <property type="term" value="F:transmembrane transporter activity"/>
    <property type="evidence" value="ECO:0007669"/>
    <property type="project" value="TreeGrafter"/>
</dbReference>
<dbReference type="GO" id="GO:0005886">
    <property type="term" value="C:plasma membrane"/>
    <property type="evidence" value="ECO:0007669"/>
    <property type="project" value="UniProtKB-SubCell"/>
</dbReference>
<evidence type="ECO:0000256" key="6">
    <source>
        <dbReference type="SAM" id="Phobius"/>
    </source>
</evidence>
<dbReference type="PANTHER" id="PTHR30572:SF18">
    <property type="entry name" value="ABC-TYPE MACROLIDE FAMILY EXPORT SYSTEM PERMEASE COMPONENT 2"/>
    <property type="match status" value="1"/>
</dbReference>
<dbReference type="GO" id="GO:0016787">
    <property type="term" value="F:hydrolase activity"/>
    <property type="evidence" value="ECO:0007669"/>
    <property type="project" value="UniProtKB-KW"/>
</dbReference>
<keyword evidence="4 6" id="KW-1133">Transmembrane helix</keyword>
<dbReference type="Pfam" id="PF02687">
    <property type="entry name" value="FtsX"/>
    <property type="match status" value="2"/>
</dbReference>
<keyword evidence="9" id="KW-0067">ATP-binding</keyword>
<dbReference type="PANTHER" id="PTHR30572">
    <property type="entry name" value="MEMBRANE COMPONENT OF TRANSPORTER-RELATED"/>
    <property type="match status" value="1"/>
</dbReference>
<dbReference type="EMBL" id="UFXS01000001">
    <property type="protein sequence ID" value="STD58648.1"/>
    <property type="molecule type" value="Genomic_DNA"/>
</dbReference>
<evidence type="ECO:0000313" key="9">
    <source>
        <dbReference type="EMBL" id="STD58648.1"/>
    </source>
</evidence>
<dbReference type="EC" id="3.6.3.-" evidence="9"/>
<keyword evidence="2" id="KW-1003">Cell membrane</keyword>
<feature type="transmembrane region" description="Helical" evidence="6">
    <location>
        <begin position="340"/>
        <end position="363"/>
    </location>
</feature>
<feature type="transmembrane region" description="Helical" evidence="6">
    <location>
        <begin position="21"/>
        <end position="41"/>
    </location>
</feature>
<feature type="transmembrane region" description="Helical" evidence="6">
    <location>
        <begin position="737"/>
        <end position="756"/>
    </location>
</feature>
<dbReference type="InterPro" id="IPR003838">
    <property type="entry name" value="ABC3_permease_C"/>
</dbReference>
<evidence type="ECO:0000256" key="2">
    <source>
        <dbReference type="ARBA" id="ARBA00022475"/>
    </source>
</evidence>
<evidence type="ECO:0000256" key="4">
    <source>
        <dbReference type="ARBA" id="ARBA00022989"/>
    </source>
</evidence>
<gene>
    <name evidence="9" type="primary">macB_1</name>
    <name evidence="9" type="ORF">NCTC13456_02272</name>
</gene>
<dbReference type="InterPro" id="IPR025857">
    <property type="entry name" value="MacB_PCD"/>
</dbReference>
<keyword evidence="9" id="KW-0378">Hydrolase</keyword>
<accession>A0A376GFU8</accession>
<evidence type="ECO:0000256" key="5">
    <source>
        <dbReference type="ARBA" id="ARBA00023136"/>
    </source>
</evidence>
<name>A0A376GFU8_9FLAO</name>
<sequence length="808" mass="93007">MLKSWLKIYFRNTIKNKGFTFLTILGLAIGIAGVIFSTLYWKDETSYNKWNPNKDKVFEVLTKIGKTNDTWPTNEATLVNILKNKTDKVEEYCYYFPWYDNYGSNVTINNKKEFIDKTIVTQNTFFKFFPFEFVKGNQSDFEKNKVGIAIEEEEAKRVFGRKNPINQIIQFSDGRSFVIYGVYQLKKNSSILPKYVIAGIDEEIKKNENNWGSYNYGLLLKLKNPEDKQNVTQTINQIYFDNRTAKDAKNNGVSVEQYVKENGKYEASLQSLSEARLSDQVSGFPEGKGNALFLKIILGLSILILILSVINYVNLASAQALKRAKEVGVRKVFGATKNQVIFQFMIETILTTVLAFLCALTVVEVLLPSYNELINKQLELNLISFLPHFILIFIIVVVFSGLFPAIYVANFQVIKVLKGNFSRSKNGIWLRNTMLIIQFTIATFFIVSSFIVTHQMDYMAKKDLGLKGDQIISIAYYRYDLKDGKRYKYYQSFKPDLLKIKGVEAVNTGTFQFGTNSGATSGFDFNGNFVQATNFAFDFGLVDMLKIQLKEGRNLDPNFSSDTIENVLVNETTQKILGKDFKINTTFKWNDRKFKLVGIVKDFNLSGPNDEIPPMLLMNMKTVNWMGENMRSVFVKIDAENASETIAAIEKFWKAKVDQDYPFEYEFVDKQFARSYENYTKQEKMFKILNVIVITIALFGLFALSSYTIERKYKEIAIRKVLGAETSSLLQILSKQYIYFAFIGFALAILPSYFLMQKWLENFAYRIDISIWIYVFAFILLLSLTLIVVLIKAYSATRINSLNYLKYE</sequence>
<dbReference type="Proteomes" id="UP000254737">
    <property type="component" value="Unassembled WGS sequence"/>
</dbReference>
<feature type="transmembrane region" description="Helical" evidence="6">
    <location>
        <begin position="771"/>
        <end position="791"/>
    </location>
</feature>
<organism evidence="9 10">
    <name type="scientific">Empedobacter falsenii</name>
    <dbReference type="NCBI Taxonomy" id="343874"/>
    <lineage>
        <taxon>Bacteria</taxon>
        <taxon>Pseudomonadati</taxon>
        <taxon>Bacteroidota</taxon>
        <taxon>Flavobacteriia</taxon>
        <taxon>Flavobacteriales</taxon>
        <taxon>Weeksellaceae</taxon>
        <taxon>Empedobacter</taxon>
    </lineage>
</organism>
<feature type="domain" description="ABC3 transporter permease C-terminal" evidence="7">
    <location>
        <begin position="689"/>
        <end position="800"/>
    </location>
</feature>
<reference evidence="9 10" key="1">
    <citation type="submission" date="2018-06" db="EMBL/GenBank/DDBJ databases">
        <authorList>
            <consortium name="Pathogen Informatics"/>
            <person name="Doyle S."/>
        </authorList>
    </citation>
    <scope>NUCLEOTIDE SEQUENCE [LARGE SCALE GENOMIC DNA]</scope>
    <source>
        <strain evidence="9 10">NCTC13456</strain>
    </source>
</reference>
<evidence type="ECO:0000313" key="10">
    <source>
        <dbReference type="Proteomes" id="UP000254737"/>
    </source>
</evidence>
<feature type="domain" description="MacB-like periplasmic core" evidence="8">
    <location>
        <begin position="20"/>
        <end position="237"/>
    </location>
</feature>
<feature type="domain" description="ABC3 transporter permease C-terminal" evidence="7">
    <location>
        <begin position="300"/>
        <end position="409"/>
    </location>
</feature>
<evidence type="ECO:0000259" key="7">
    <source>
        <dbReference type="Pfam" id="PF02687"/>
    </source>
</evidence>
<dbReference type="GO" id="GO:0005524">
    <property type="term" value="F:ATP binding"/>
    <property type="evidence" value="ECO:0007669"/>
    <property type="project" value="UniProtKB-KW"/>
</dbReference>
<feature type="transmembrane region" description="Helical" evidence="6">
    <location>
        <begin position="429"/>
        <end position="452"/>
    </location>
</feature>
<protein>
    <submittedName>
        <fullName evidence="9">Macrolide export ATP-binding/permease protein MacB</fullName>
        <ecNumber evidence="9">3.6.3.-</ecNumber>
    </submittedName>
</protein>
<feature type="domain" description="MacB-like periplasmic core" evidence="8">
    <location>
        <begin position="440"/>
        <end position="650"/>
    </location>
</feature>
<evidence type="ECO:0000259" key="8">
    <source>
        <dbReference type="Pfam" id="PF12704"/>
    </source>
</evidence>
<dbReference type="InterPro" id="IPR050250">
    <property type="entry name" value="Macrolide_Exporter_MacB"/>
</dbReference>
<comment type="subcellular location">
    <subcellularLocation>
        <location evidence="1">Cell membrane</location>
        <topology evidence="1">Multi-pass membrane protein</topology>
    </subcellularLocation>
</comment>
<proteinExistence type="predicted"/>